<sequence>MNLRQNFSQKRSELPTLSITGCSPKDRTTVGKITNRFRGFPNDSSIVINFTKEVMEKENVTWNMIELAPMKKDLDAVNLKQDHLLNPKFSSPHKLIDIDSRKTRLSKVVYLRSGQILVFIQQFVGEPLHDIYLSSKHSSYLSNTNPIRTFKKVIDILAFEEVSKFLAVYAQPTTSINIFRFDDTFYHLDSIGIQVSLNDYVGSSNLIWMEFVPGKGELVLVDDAQCVRVLELTQPAMFHPGKIQLPAPFCKACISADGACFITFSKTKANMNKTDKETEDKDASKSPSLAQDYTDVEVHNSQNCAEACVLVLDIYRLDTMSHLKTMELGDIVVSDIKSLEAKMVWFGPQMHLLIHDSRRPELICSKLLEITSVSEVCQLAKVQNNVNGDQGGRSRPVQKDASSCPELDYVYHIFDKYSTSPPLAETHGKNVEHCLKLVLRDSMGLHNPTFKLGERCIHHMKHGIEKLQKEKGKDFSLFKISFVAQSFDAYITDLDKTHGLHMAKASTSCSNTPMGLWMQHLVCLVPIQIARAENNGLKPLVDGLQILPHLNYADALSLAELIRFGFYESVLESWVGDIKVISSMGKQSSGKSYLLNHLSGSLLDVAGGRCTDGVWMTICPTSSCLYVLLDFEGLGSFERSEQEDMLLSLLNAAISNITIFNKKDFHLDKETEAVFERFQSGVSLVKQDDKLFKGLFYMAIKDVDGADVEDLENEFYEKIAKICNKTQHNFLTKMYGGNVAIASMPPFHRSEFQESIKQIAETVQGLHSHNQNGRSFNRDLKLVIAQISAKDWSPIDLKRVAFKITLLRRHLISVISSGCLADVAVAENHLINFDTKEPIPEFAPLHVDGEVFELVDTNVQMAPHENQVIGSILDPLRKSFELVVARKGSDDERWHAAFQNFLIALAHRRKRRTLEWLSANTAGFQQDGDAQKLHLEALTMLADLQQQLSLCGSKCGNPCVTPIELGDHEQHACHEKMCPAKCTMPGCNRNCASANHFHDLEPTNHFLNHHFCENEHQCTEQCETPGLCEVRTEVVKKTCTYQGKCSTFEYEHVSEQNGNRKDCCIAIPPFKEHHDGPHSHTMNANVVHFCDTRCQACQYFCNLPFMHAGLHNTTHGNMRSVNFVSEVQDFEILDRKYTWGESGLAEMCMMYCKAQGRGHIHLTPCQKHNNGACAGKIMEGARHETRKYGPDFDAPKDEFTHAAFWKHMRFKDPCSEEDQKQFALCNHQCPSSDHVGSAVGSSSASPAQQQISCCPEILWHAPIPKAKAQVSGTGYVTDDGHYFSCDHSKNMVNHVIFVIDRSSSMGRADCRPTLVKFSQSHANRLGSVYDAIVRFIRTRLAAGLKDSMSVVLFDTTATTAFECQDMAENLTDQLLQYHPHGATTYSCGIAEAEALLSRASKIQAIQRKSPTVIFLSDGVNNGGSNPVQLVKGMKQVEPKLVFHTIKFGSGSYSQILKDMASAGSGTFQVSLDEVQLSKSFEGLARSLRPKVAALM</sequence>
<dbReference type="EMBL" id="OZ020101">
    <property type="protein sequence ID" value="CAK9275118.1"/>
    <property type="molecule type" value="Genomic_DNA"/>
</dbReference>
<evidence type="ECO:0000313" key="4">
    <source>
        <dbReference type="Proteomes" id="UP001497444"/>
    </source>
</evidence>
<dbReference type="SUPFAM" id="SSF52540">
    <property type="entry name" value="P-loop containing nucleoside triphosphate hydrolases"/>
    <property type="match status" value="1"/>
</dbReference>
<dbReference type="InterPro" id="IPR036465">
    <property type="entry name" value="vWFA_dom_sf"/>
</dbReference>
<reference evidence="3" key="1">
    <citation type="submission" date="2024-02" db="EMBL/GenBank/DDBJ databases">
        <authorList>
            <consortium name="ELIXIR-Norway"/>
            <consortium name="Elixir Norway"/>
        </authorList>
    </citation>
    <scope>NUCLEOTIDE SEQUENCE</scope>
</reference>
<protein>
    <recommendedName>
        <fullName evidence="2">VWFA domain-containing protein</fullName>
    </recommendedName>
</protein>
<evidence type="ECO:0000256" key="1">
    <source>
        <dbReference type="SAM" id="MobiDB-lite"/>
    </source>
</evidence>
<dbReference type="InterPro" id="IPR002035">
    <property type="entry name" value="VWF_A"/>
</dbReference>
<dbReference type="Proteomes" id="UP001497444">
    <property type="component" value="Chromosome 6"/>
</dbReference>
<dbReference type="SMART" id="SM00327">
    <property type="entry name" value="VWA"/>
    <property type="match status" value="1"/>
</dbReference>
<dbReference type="Pfam" id="PF13519">
    <property type="entry name" value="VWA_2"/>
    <property type="match status" value="1"/>
</dbReference>
<evidence type="ECO:0000313" key="3">
    <source>
        <dbReference type="EMBL" id="CAK9275118.1"/>
    </source>
</evidence>
<feature type="region of interest" description="Disordered" evidence="1">
    <location>
        <begin position="1"/>
        <end position="21"/>
    </location>
</feature>
<evidence type="ECO:0000259" key="2">
    <source>
        <dbReference type="PROSITE" id="PS50234"/>
    </source>
</evidence>
<proteinExistence type="predicted"/>
<accession>A0ABP0X7P3</accession>
<dbReference type="PANTHER" id="PTHR22796">
    <property type="entry name" value="URG4-RELATED"/>
    <property type="match status" value="1"/>
</dbReference>
<dbReference type="CDD" id="cd00198">
    <property type="entry name" value="vWFA"/>
    <property type="match status" value="1"/>
</dbReference>
<dbReference type="Gene3D" id="3.40.50.300">
    <property type="entry name" value="P-loop containing nucleotide triphosphate hydrolases"/>
    <property type="match status" value="1"/>
</dbReference>
<keyword evidence="4" id="KW-1185">Reference proteome</keyword>
<gene>
    <name evidence="3" type="ORF">CSSPJE1EN1_LOCUS20596</name>
</gene>
<name>A0ABP0X7P3_9BRYO</name>
<dbReference type="InterPro" id="IPR027417">
    <property type="entry name" value="P-loop_NTPase"/>
</dbReference>
<dbReference type="PANTHER" id="PTHR22796:SF1">
    <property type="entry name" value="VWFA DOMAIN-CONTAINING PROTEIN"/>
    <property type="match status" value="1"/>
</dbReference>
<feature type="domain" description="VWFA" evidence="2">
    <location>
        <begin position="1294"/>
        <end position="1491"/>
    </location>
</feature>
<dbReference type="PROSITE" id="PS50234">
    <property type="entry name" value="VWFA"/>
    <property type="match status" value="1"/>
</dbReference>
<dbReference type="SUPFAM" id="SSF53300">
    <property type="entry name" value="vWA-like"/>
    <property type="match status" value="1"/>
</dbReference>
<organism evidence="3 4">
    <name type="scientific">Sphagnum jensenii</name>
    <dbReference type="NCBI Taxonomy" id="128206"/>
    <lineage>
        <taxon>Eukaryota</taxon>
        <taxon>Viridiplantae</taxon>
        <taxon>Streptophyta</taxon>
        <taxon>Embryophyta</taxon>
        <taxon>Bryophyta</taxon>
        <taxon>Sphagnophytina</taxon>
        <taxon>Sphagnopsida</taxon>
        <taxon>Sphagnales</taxon>
        <taxon>Sphagnaceae</taxon>
        <taxon>Sphagnum</taxon>
    </lineage>
</organism>
<dbReference type="Gene3D" id="3.40.50.410">
    <property type="entry name" value="von Willebrand factor, type A domain"/>
    <property type="match status" value="1"/>
</dbReference>